<organism evidence="9 10">
    <name type="scientific">Phlebotomus papatasi</name>
    <name type="common">Sandfly</name>
    <dbReference type="NCBI Taxonomy" id="29031"/>
    <lineage>
        <taxon>Eukaryota</taxon>
        <taxon>Metazoa</taxon>
        <taxon>Ecdysozoa</taxon>
        <taxon>Arthropoda</taxon>
        <taxon>Hexapoda</taxon>
        <taxon>Insecta</taxon>
        <taxon>Pterygota</taxon>
        <taxon>Neoptera</taxon>
        <taxon>Endopterygota</taxon>
        <taxon>Diptera</taxon>
        <taxon>Nematocera</taxon>
        <taxon>Psychodoidea</taxon>
        <taxon>Psychodidae</taxon>
        <taxon>Phlebotomus</taxon>
        <taxon>Phlebotomus</taxon>
    </lineage>
</organism>
<dbReference type="GO" id="GO:0004089">
    <property type="term" value="F:carbonate dehydratase activity"/>
    <property type="evidence" value="ECO:0007669"/>
    <property type="project" value="UniProtKB-UniRule"/>
</dbReference>
<keyword evidence="4 8" id="KW-0479">Metal-binding</keyword>
<evidence type="ECO:0000313" key="10">
    <source>
        <dbReference type="Proteomes" id="UP000092462"/>
    </source>
</evidence>
<dbReference type="PROSITE" id="PS00162">
    <property type="entry name" value="ALPHA_CA_1"/>
    <property type="match status" value="1"/>
</dbReference>
<protein>
    <recommendedName>
        <fullName evidence="3 8">Carbonic anhydrase</fullName>
        <ecNumber evidence="3 8">4.2.1.1</ecNumber>
    </recommendedName>
</protein>
<dbReference type="Pfam" id="PF00194">
    <property type="entry name" value="Carb_anhydrase"/>
    <property type="match status" value="1"/>
</dbReference>
<dbReference type="InterPro" id="IPR001148">
    <property type="entry name" value="CA_dom"/>
</dbReference>
<sequence>MTLSNTVILEVDGHEYIPRDIHFHWGRNDTQGSEHSINSRKYSLEMHIVCYNSKYGSVAEAKFFKDGILVIESVEVGVKLFWKRKLCAFNLGEFLNVDALRKGSFVVYNGSFTTPPCYEDVTWVIPLKVNSIDKRKMNFFREIQGLDGRLVDNYRPIQPINTRKCLVG</sequence>
<reference evidence="9" key="1">
    <citation type="submission" date="2022-08" db="UniProtKB">
        <authorList>
            <consortium name="EnsemblMetazoa"/>
        </authorList>
    </citation>
    <scope>IDENTIFICATION</scope>
    <source>
        <strain evidence="9">Israel</strain>
    </source>
</reference>
<keyword evidence="6 8" id="KW-0456">Lyase</keyword>
<evidence type="ECO:0000256" key="8">
    <source>
        <dbReference type="RuleBase" id="RU367011"/>
    </source>
</evidence>
<dbReference type="EnsemblMetazoa" id="PPAI008709-RA">
    <property type="protein sequence ID" value="PPAI008709-PA"/>
    <property type="gene ID" value="PPAI008709"/>
</dbReference>
<evidence type="ECO:0000256" key="5">
    <source>
        <dbReference type="ARBA" id="ARBA00022833"/>
    </source>
</evidence>
<dbReference type="InterPro" id="IPR036398">
    <property type="entry name" value="CA_dom_sf"/>
</dbReference>
<evidence type="ECO:0000256" key="6">
    <source>
        <dbReference type="ARBA" id="ARBA00023239"/>
    </source>
</evidence>
<comment type="similarity">
    <text evidence="2 8">Belongs to the alpha-carbonic anhydrase family.</text>
</comment>
<accession>A0A1B0EZU9</accession>
<keyword evidence="5 8" id="KW-0862">Zinc</keyword>
<dbReference type="PROSITE" id="PS51144">
    <property type="entry name" value="ALPHA_CA_2"/>
    <property type="match status" value="1"/>
</dbReference>
<dbReference type="PANTHER" id="PTHR18952:SF265">
    <property type="entry name" value="CARBONIC ANHYDRASE"/>
    <property type="match status" value="1"/>
</dbReference>
<dbReference type="SMART" id="SM01057">
    <property type="entry name" value="Carb_anhydrase"/>
    <property type="match status" value="1"/>
</dbReference>
<evidence type="ECO:0000256" key="7">
    <source>
        <dbReference type="ARBA" id="ARBA00048348"/>
    </source>
</evidence>
<evidence type="ECO:0000256" key="2">
    <source>
        <dbReference type="ARBA" id="ARBA00010718"/>
    </source>
</evidence>
<dbReference type="VEuPathDB" id="VectorBase:PPAI008709"/>
<keyword evidence="10" id="KW-1185">Reference proteome</keyword>
<comment type="catalytic activity">
    <reaction evidence="7 8">
        <text>hydrogencarbonate + H(+) = CO2 + H2O</text>
        <dbReference type="Rhea" id="RHEA:10748"/>
        <dbReference type="ChEBI" id="CHEBI:15377"/>
        <dbReference type="ChEBI" id="CHEBI:15378"/>
        <dbReference type="ChEBI" id="CHEBI:16526"/>
        <dbReference type="ChEBI" id="CHEBI:17544"/>
        <dbReference type="EC" id="4.2.1.1"/>
    </reaction>
</comment>
<dbReference type="CDD" id="cd00326">
    <property type="entry name" value="alpha_CA"/>
    <property type="match status" value="1"/>
</dbReference>
<name>A0A1B0EZU9_PHLPP</name>
<evidence type="ECO:0000313" key="9">
    <source>
        <dbReference type="EnsemblMetazoa" id="PPAI008709-PA"/>
    </source>
</evidence>
<evidence type="ECO:0000256" key="4">
    <source>
        <dbReference type="ARBA" id="ARBA00022723"/>
    </source>
</evidence>
<dbReference type="GO" id="GO:0008270">
    <property type="term" value="F:zinc ion binding"/>
    <property type="evidence" value="ECO:0007669"/>
    <property type="project" value="UniProtKB-UniRule"/>
</dbReference>
<dbReference type="InterPro" id="IPR018338">
    <property type="entry name" value="Carbonic_anhydrase_a-class_CS"/>
</dbReference>
<dbReference type="PANTHER" id="PTHR18952">
    <property type="entry name" value="CARBONIC ANHYDRASE"/>
    <property type="match status" value="1"/>
</dbReference>
<dbReference type="SUPFAM" id="SSF51069">
    <property type="entry name" value="Carbonic anhydrase"/>
    <property type="match status" value="1"/>
</dbReference>
<dbReference type="Proteomes" id="UP000092462">
    <property type="component" value="Unassembled WGS sequence"/>
</dbReference>
<comment type="function">
    <text evidence="1 8">Reversible hydration of carbon dioxide.</text>
</comment>
<dbReference type="AlphaFoldDB" id="A0A1B0EZU9"/>
<dbReference type="InterPro" id="IPR023561">
    <property type="entry name" value="Carbonic_anhydrase_a-class"/>
</dbReference>
<dbReference type="VEuPathDB" id="VectorBase:PPAPM1_011024"/>
<proteinExistence type="inferred from homology"/>
<dbReference type="EMBL" id="AJVK01035396">
    <property type="status" value="NOT_ANNOTATED_CDS"/>
    <property type="molecule type" value="Genomic_DNA"/>
</dbReference>
<evidence type="ECO:0000256" key="1">
    <source>
        <dbReference type="ARBA" id="ARBA00002904"/>
    </source>
</evidence>
<dbReference type="EC" id="4.2.1.1" evidence="3 8"/>
<dbReference type="Gene3D" id="3.10.200.10">
    <property type="entry name" value="Alpha carbonic anhydrase"/>
    <property type="match status" value="2"/>
</dbReference>
<evidence type="ECO:0000256" key="3">
    <source>
        <dbReference type="ARBA" id="ARBA00012925"/>
    </source>
</evidence>
<comment type="cofactor">
    <cofactor evidence="8">
        <name>Zn(2+)</name>
        <dbReference type="ChEBI" id="CHEBI:29105"/>
    </cofactor>
</comment>